<organism evidence="1 2">
    <name type="scientific">Parvularcula maris</name>
    <dbReference type="NCBI Taxonomy" id="2965077"/>
    <lineage>
        <taxon>Bacteria</taxon>
        <taxon>Pseudomonadati</taxon>
        <taxon>Pseudomonadota</taxon>
        <taxon>Alphaproteobacteria</taxon>
        <taxon>Parvularculales</taxon>
        <taxon>Parvularculaceae</taxon>
        <taxon>Parvularcula</taxon>
    </lineage>
</organism>
<comment type="caution">
    <text evidence="1">The sequence shown here is derived from an EMBL/GenBank/DDBJ whole genome shotgun (WGS) entry which is preliminary data.</text>
</comment>
<dbReference type="RefSeq" id="WP_256618038.1">
    <property type="nucleotide sequence ID" value="NZ_JANIBC010000001.1"/>
</dbReference>
<dbReference type="Pfam" id="PF04860">
    <property type="entry name" value="Phage_portal"/>
    <property type="match status" value="1"/>
</dbReference>
<accession>A0A9X2RJ29</accession>
<evidence type="ECO:0000313" key="1">
    <source>
        <dbReference type="EMBL" id="MCQ8184233.1"/>
    </source>
</evidence>
<sequence length="375" mass="40335">MLKRMTAKRSVPEAKSTSLAALIAAHGAGEPGVSAKPPGYTTNVVAYRCIRMIAEAASSVPLRTMSAGGPVSDGALARLLAQPSPDQSGRELLEEVYAYLQTHGNAYVERLDYGDDPRALFLLHPGSIEQAEGGYRHRMKRGERLFRPDAAGRMALLHLSLWQPGEGKSGHAPLATASDAIRLHNAACAWNKQLLDNAARPSGALVHRGPEGAQHLTPEQFDRLRSELDDSFTGLRGAGRPLLLDGGLDWKPMGLTPAEMDFQNLKDSAARDIALAFGVPPMLLGIKGDNTYANYREANLAFWRQTVLPLVAKVAGALSGWLDPGRSTWAEPDTGAVEALAPERSARLDRIASAEFLTDAEKRIALGFSAQPEAY</sequence>
<dbReference type="InterPro" id="IPR006427">
    <property type="entry name" value="Portal_HK97"/>
</dbReference>
<reference evidence="1" key="1">
    <citation type="submission" date="2022-07" db="EMBL/GenBank/DDBJ databases">
        <title>Parvularcula maris sp. nov., an algicidal bacterium isolated from seawater.</title>
        <authorList>
            <person name="Li F."/>
        </authorList>
    </citation>
    <scope>NUCLEOTIDE SEQUENCE</scope>
    <source>
        <strain evidence="1">BGMRC 0090</strain>
    </source>
</reference>
<dbReference type="Proteomes" id="UP001142610">
    <property type="component" value="Unassembled WGS sequence"/>
</dbReference>
<keyword evidence="2" id="KW-1185">Reference proteome</keyword>
<dbReference type="EMBL" id="JANIBC010000001">
    <property type="protein sequence ID" value="MCQ8184233.1"/>
    <property type="molecule type" value="Genomic_DNA"/>
</dbReference>
<dbReference type="InterPro" id="IPR006944">
    <property type="entry name" value="Phage/GTA_portal"/>
</dbReference>
<dbReference type="NCBIfam" id="TIGR01537">
    <property type="entry name" value="portal_HK97"/>
    <property type="match status" value="1"/>
</dbReference>
<evidence type="ECO:0000313" key="2">
    <source>
        <dbReference type="Proteomes" id="UP001142610"/>
    </source>
</evidence>
<proteinExistence type="predicted"/>
<dbReference type="AlphaFoldDB" id="A0A9X2RJ29"/>
<name>A0A9X2RJ29_9PROT</name>
<gene>
    <name evidence="1" type="ORF">NOG11_02430</name>
</gene>
<protein>
    <submittedName>
        <fullName evidence="1">Phage portal protein</fullName>
    </submittedName>
</protein>